<dbReference type="EMBL" id="JAAGAA010000009">
    <property type="protein sequence ID" value="NDV13257.1"/>
    <property type="molecule type" value="Genomic_DNA"/>
</dbReference>
<reference evidence="4 5" key="1">
    <citation type="submission" date="2020-02" db="EMBL/GenBank/DDBJ databases">
        <authorList>
            <person name="Yang Z."/>
        </authorList>
    </citation>
    <scope>NUCLEOTIDE SEQUENCE [LARGE SCALE GENOMIC DNA]</scope>
    <source>
        <strain evidence="4 5">HX-7-9</strain>
    </source>
</reference>
<name>A0A6B2KTG2_9NEIS</name>
<evidence type="ECO:0000313" key="5">
    <source>
        <dbReference type="Proteomes" id="UP000482578"/>
    </source>
</evidence>
<dbReference type="PROSITE" id="PS50977">
    <property type="entry name" value="HTH_TETR_2"/>
    <property type="match status" value="1"/>
</dbReference>
<dbReference type="Proteomes" id="UP000482578">
    <property type="component" value="Unassembled WGS sequence"/>
</dbReference>
<dbReference type="InterPro" id="IPR001647">
    <property type="entry name" value="HTH_TetR"/>
</dbReference>
<protein>
    <submittedName>
        <fullName evidence="4">TetR/AcrR family transcriptional regulator</fullName>
    </submittedName>
</protein>
<keyword evidence="1 2" id="KW-0238">DNA-binding</keyword>
<comment type="caution">
    <text evidence="4">The sequence shown here is derived from an EMBL/GenBank/DDBJ whole genome shotgun (WGS) entry which is preliminary data.</text>
</comment>
<sequence>MTRPRTVDRERLLDSVEQVVFTSGPSGLSFGAVATTSGLSKATVQSVFASREGMIEALLERWLQQERMAFEQRAGETPTLRDRVRAHIQTMLAPPEDANSRLAATLAALASTDSRMDGVMHWYADRMGDFSAKTDEERHLRMAFLAAEGAFFVRYLARVPICTEQWQEIAHDLQDFAAR</sequence>
<feature type="domain" description="HTH tetR-type" evidence="3">
    <location>
        <begin position="6"/>
        <end position="66"/>
    </location>
</feature>
<evidence type="ECO:0000256" key="2">
    <source>
        <dbReference type="PROSITE-ProRule" id="PRU00335"/>
    </source>
</evidence>
<feature type="DNA-binding region" description="H-T-H motif" evidence="2">
    <location>
        <begin position="29"/>
        <end position="48"/>
    </location>
</feature>
<gene>
    <name evidence="4" type="ORF">GZH52_10705</name>
</gene>
<evidence type="ECO:0000313" key="4">
    <source>
        <dbReference type="EMBL" id="NDV13257.1"/>
    </source>
</evidence>
<dbReference type="InterPro" id="IPR041479">
    <property type="entry name" value="TetR_CgmR_C"/>
</dbReference>
<dbReference type="GO" id="GO:0003677">
    <property type="term" value="F:DNA binding"/>
    <property type="evidence" value="ECO:0007669"/>
    <property type="project" value="UniProtKB-UniRule"/>
</dbReference>
<evidence type="ECO:0000256" key="1">
    <source>
        <dbReference type="ARBA" id="ARBA00023125"/>
    </source>
</evidence>
<keyword evidence="5" id="KW-1185">Reference proteome</keyword>
<dbReference type="SUPFAM" id="SSF46689">
    <property type="entry name" value="Homeodomain-like"/>
    <property type="match status" value="1"/>
</dbReference>
<accession>A0A6B2KTG2</accession>
<proteinExistence type="predicted"/>
<dbReference type="AlphaFoldDB" id="A0A6B2KTG2"/>
<dbReference type="InterPro" id="IPR009057">
    <property type="entry name" value="Homeodomain-like_sf"/>
</dbReference>
<evidence type="ECO:0000259" key="3">
    <source>
        <dbReference type="PROSITE" id="PS50977"/>
    </source>
</evidence>
<dbReference type="Gene3D" id="1.10.357.10">
    <property type="entry name" value="Tetracycline Repressor, domain 2"/>
    <property type="match status" value="1"/>
</dbReference>
<organism evidence="4 5">
    <name type="scientific">Crenobacter caeni</name>
    <dbReference type="NCBI Taxonomy" id="2705474"/>
    <lineage>
        <taxon>Bacteria</taxon>
        <taxon>Pseudomonadati</taxon>
        <taxon>Pseudomonadota</taxon>
        <taxon>Betaproteobacteria</taxon>
        <taxon>Neisseriales</taxon>
        <taxon>Neisseriaceae</taxon>
        <taxon>Crenobacter</taxon>
    </lineage>
</organism>
<dbReference type="Pfam" id="PF17937">
    <property type="entry name" value="TetR_C_28"/>
    <property type="match status" value="1"/>
</dbReference>